<keyword evidence="5 7" id="KW-0472">Membrane</keyword>
<evidence type="ECO:0000256" key="1">
    <source>
        <dbReference type="ARBA" id="ARBA00004651"/>
    </source>
</evidence>
<proteinExistence type="inferred from homology"/>
<feature type="transmembrane region" description="Helical" evidence="7">
    <location>
        <begin position="314"/>
        <end position="342"/>
    </location>
</feature>
<feature type="transmembrane region" description="Helical" evidence="7">
    <location>
        <begin position="777"/>
        <end position="796"/>
    </location>
</feature>
<sequence>MNGLMAVKLRRDLRISWSRFVLMVIAIAVSLTVFGGLLAAWTSIGRETSGAYMSTEPASATIVLDRGLDPASMAALAAEARKRPGVSEATGRTQFDAAVAVNGQQRAVPLQVFVAAPDDPMRMAQFDLRQEGTWPPPPGEILIGGDSLGLLGVAPGDGLTVTPPGAPPLRLRVSGTVYDPSLAPSPQEQRGHAYLSAASLQPAVLDQLKIQVAEPGQRIPSRDRDTVVKVAGEVGAWLQRDKGLAIAEIQVPAPYAHPHQWQADVLLLSLMAGGAAALLLSTILVANMLNNLFTQQIPQIGIMKAVGANSGRIARLYLAMVLLVSAAATLLALVPATLIGRYLLGRLLGTLGIQATNVAAPWWAYAVIVAVGLGLPPLMALRPLVRASRITVRAAIDHHGGSSKPSGAIARLSRLHGLDRGLLMALRNTVRRPARFWLSVGMLASAGAVFVASMSLNSGTQAVEEQRRQQRYWDVDAQLDAPARAAAVAEAVRTVPGVERVEAWKRAKIGIAGPDALPFTRTYPDQGHGSVSVNTVPEGPLPAPPTMLQGRWLQPGETGAVVLSQIVRDNTVPGLGAGDTVRLFIDGKPSTWRIAGIVEEREGGGGDAYTTAAGLAAASGQPPLVNQVRVMTTAHDEQTRQSVAAAVERALTGAGMDVGVAASVSRTNAASAGHMGPVLLVLLGVALPLGVVGAIGLASTMSANILDRTREFGVMHAIGARPKTVRRIVVAEGVLLALAGCVVAILPALGLTAVLGVGLGNLFTKAPLPFRVSLPAVGIWVVLSVLGAMLATEAAASRASRITVREALTYL</sequence>
<dbReference type="InterPro" id="IPR003838">
    <property type="entry name" value="ABC3_permease_C"/>
</dbReference>
<gene>
    <name evidence="9" type="ORF">ITP53_17430</name>
</gene>
<feature type="transmembrane region" description="Helical" evidence="7">
    <location>
        <begin position="733"/>
        <end position="757"/>
    </location>
</feature>
<evidence type="ECO:0000256" key="2">
    <source>
        <dbReference type="ARBA" id="ARBA00022475"/>
    </source>
</evidence>
<evidence type="ECO:0000313" key="10">
    <source>
        <dbReference type="Proteomes" id="UP000605361"/>
    </source>
</evidence>
<dbReference type="GO" id="GO:0022857">
    <property type="term" value="F:transmembrane transporter activity"/>
    <property type="evidence" value="ECO:0007669"/>
    <property type="project" value="TreeGrafter"/>
</dbReference>
<keyword evidence="3 7" id="KW-0812">Transmembrane</keyword>
<evidence type="ECO:0000256" key="5">
    <source>
        <dbReference type="ARBA" id="ARBA00023136"/>
    </source>
</evidence>
<dbReference type="PANTHER" id="PTHR30572:SF4">
    <property type="entry name" value="ABC TRANSPORTER PERMEASE YTRF"/>
    <property type="match status" value="1"/>
</dbReference>
<comment type="similarity">
    <text evidence="6">Belongs to the ABC-4 integral membrane protein family.</text>
</comment>
<reference evidence="9" key="1">
    <citation type="submission" date="2020-11" db="EMBL/GenBank/DDBJ databases">
        <title>Whole-genome analyses of Nonomuraea sp. K274.</title>
        <authorList>
            <person name="Veyisoglu A."/>
        </authorList>
    </citation>
    <scope>NUCLEOTIDE SEQUENCE</scope>
    <source>
        <strain evidence="9">K274</strain>
    </source>
</reference>
<feature type="transmembrane region" description="Helical" evidence="7">
    <location>
        <begin position="265"/>
        <end position="293"/>
    </location>
</feature>
<feature type="domain" description="ABC3 transporter permease C-terminal" evidence="8">
    <location>
        <begin position="275"/>
        <end position="391"/>
    </location>
</feature>
<dbReference type="InterPro" id="IPR050250">
    <property type="entry name" value="Macrolide_Exporter_MacB"/>
</dbReference>
<keyword evidence="10" id="KW-1185">Reference proteome</keyword>
<evidence type="ECO:0000256" key="3">
    <source>
        <dbReference type="ARBA" id="ARBA00022692"/>
    </source>
</evidence>
<name>A0A931AC90_9ACTN</name>
<feature type="transmembrane region" description="Helical" evidence="7">
    <location>
        <begin position="436"/>
        <end position="456"/>
    </location>
</feature>
<organism evidence="9 10">
    <name type="scientific">Nonomuraea cypriaca</name>
    <dbReference type="NCBI Taxonomy" id="1187855"/>
    <lineage>
        <taxon>Bacteria</taxon>
        <taxon>Bacillati</taxon>
        <taxon>Actinomycetota</taxon>
        <taxon>Actinomycetes</taxon>
        <taxon>Streptosporangiales</taxon>
        <taxon>Streptosporangiaceae</taxon>
        <taxon>Nonomuraea</taxon>
    </lineage>
</organism>
<dbReference type="EMBL" id="JADOGI010000046">
    <property type="protein sequence ID" value="MBF8187484.1"/>
    <property type="molecule type" value="Genomic_DNA"/>
</dbReference>
<evidence type="ECO:0000313" key="9">
    <source>
        <dbReference type="EMBL" id="MBF8187484.1"/>
    </source>
</evidence>
<feature type="transmembrane region" description="Helical" evidence="7">
    <location>
        <begin position="20"/>
        <end position="41"/>
    </location>
</feature>
<protein>
    <submittedName>
        <fullName evidence="9">ABC transporter permease</fullName>
    </submittedName>
</protein>
<keyword evidence="2" id="KW-1003">Cell membrane</keyword>
<feature type="domain" description="ABC3 transporter permease C-terminal" evidence="8">
    <location>
        <begin position="691"/>
        <end position="803"/>
    </location>
</feature>
<dbReference type="Proteomes" id="UP000605361">
    <property type="component" value="Unassembled WGS sequence"/>
</dbReference>
<dbReference type="Pfam" id="PF02687">
    <property type="entry name" value="FtsX"/>
    <property type="match status" value="2"/>
</dbReference>
<comment type="subcellular location">
    <subcellularLocation>
        <location evidence="1">Cell membrane</location>
        <topology evidence="1">Multi-pass membrane protein</topology>
    </subcellularLocation>
</comment>
<dbReference type="PANTHER" id="PTHR30572">
    <property type="entry name" value="MEMBRANE COMPONENT OF TRANSPORTER-RELATED"/>
    <property type="match status" value="1"/>
</dbReference>
<evidence type="ECO:0000256" key="4">
    <source>
        <dbReference type="ARBA" id="ARBA00022989"/>
    </source>
</evidence>
<feature type="transmembrane region" description="Helical" evidence="7">
    <location>
        <begin position="362"/>
        <end position="381"/>
    </location>
</feature>
<feature type="transmembrane region" description="Helical" evidence="7">
    <location>
        <begin position="675"/>
        <end position="698"/>
    </location>
</feature>
<evidence type="ECO:0000259" key="8">
    <source>
        <dbReference type="Pfam" id="PF02687"/>
    </source>
</evidence>
<evidence type="ECO:0000256" key="6">
    <source>
        <dbReference type="ARBA" id="ARBA00038076"/>
    </source>
</evidence>
<dbReference type="AlphaFoldDB" id="A0A931AC90"/>
<evidence type="ECO:0000256" key="7">
    <source>
        <dbReference type="SAM" id="Phobius"/>
    </source>
</evidence>
<comment type="caution">
    <text evidence="9">The sequence shown here is derived from an EMBL/GenBank/DDBJ whole genome shotgun (WGS) entry which is preliminary data.</text>
</comment>
<dbReference type="RefSeq" id="WP_195896446.1">
    <property type="nucleotide sequence ID" value="NZ_JADOGI010000046.1"/>
</dbReference>
<accession>A0A931AC90</accession>
<dbReference type="GO" id="GO:0005886">
    <property type="term" value="C:plasma membrane"/>
    <property type="evidence" value="ECO:0007669"/>
    <property type="project" value="UniProtKB-SubCell"/>
</dbReference>
<keyword evidence="4 7" id="KW-1133">Transmembrane helix</keyword>